<organism evidence="2 3">
    <name type="scientific">Mastigocoleus testarum BC008</name>
    <dbReference type="NCBI Taxonomy" id="371196"/>
    <lineage>
        <taxon>Bacteria</taxon>
        <taxon>Bacillati</taxon>
        <taxon>Cyanobacteriota</taxon>
        <taxon>Cyanophyceae</taxon>
        <taxon>Nostocales</taxon>
        <taxon>Hapalosiphonaceae</taxon>
        <taxon>Mastigocoleus</taxon>
    </lineage>
</organism>
<dbReference type="OrthoDB" id="528851at2"/>
<feature type="transmembrane region" description="Helical" evidence="1">
    <location>
        <begin position="206"/>
        <end position="222"/>
    </location>
</feature>
<keyword evidence="1" id="KW-1133">Transmembrane helix</keyword>
<evidence type="ECO:0000313" key="2">
    <source>
        <dbReference type="EMBL" id="KST64272.1"/>
    </source>
</evidence>
<feature type="transmembrane region" description="Helical" evidence="1">
    <location>
        <begin position="228"/>
        <end position="244"/>
    </location>
</feature>
<dbReference type="Proteomes" id="UP000053372">
    <property type="component" value="Unassembled WGS sequence"/>
</dbReference>
<comment type="caution">
    <text evidence="2">The sequence shown here is derived from an EMBL/GenBank/DDBJ whole genome shotgun (WGS) entry which is preliminary data.</text>
</comment>
<keyword evidence="3" id="KW-1185">Reference proteome</keyword>
<protein>
    <recommendedName>
        <fullName evidence="4">O-antigen polymerase</fullName>
    </recommendedName>
</protein>
<sequence length="454" mass="50595">MNKQVLYLKNNNKQYILKSSTLLIIAFATVFFPRIMNSVGAPAPINFAHFAIVPFACGVAIFQTKTKNRNQISISQALMSTLVVLLGVMTASALLNSAGAINIILGFFLLAEPFMFLLGIICIPMTQASFRRFRKWIVGFSCFHIFLALTQKLLLDLGIMHVTTMKIPEDNVQGVFYLSGSGHVVGSSVSLSFGLYYLVSNRKSPLWIRGLVFFAAFLQLLFADAKQVLLVSLISWLLLILLNVKDIRKTIQYIVIATITAFILVWCIQNLELFRAFNTWIRPEIYGPDGEATLVKTASMRLIVLYFKSPLNWILGLGPGHTVGRLGGWMLPGYANLLNPLGATIHPVSQQVWDAVEASWIGSASSMFSPFFGWAGIWGNIGFLGLATYLSLASIVWRRLCQDNLSKFLMLNVLVHGFIFSQMEEPGYMLFVAALIGLQWQERRINKLSENSVG</sequence>
<keyword evidence="1" id="KW-0472">Membrane</keyword>
<name>A0A0V7ZI88_9CYAN</name>
<evidence type="ECO:0008006" key="4">
    <source>
        <dbReference type="Google" id="ProtNLM"/>
    </source>
</evidence>
<gene>
    <name evidence="2" type="ORF">BC008_16675</name>
</gene>
<proteinExistence type="predicted"/>
<dbReference type="AlphaFoldDB" id="A0A0V7ZI88"/>
<dbReference type="RefSeq" id="WP_027845950.1">
    <property type="nucleotide sequence ID" value="NZ_LMTZ01000125.1"/>
</dbReference>
<feature type="transmembrane region" description="Helical" evidence="1">
    <location>
        <begin position="101"/>
        <end position="124"/>
    </location>
</feature>
<evidence type="ECO:0000313" key="3">
    <source>
        <dbReference type="Proteomes" id="UP000053372"/>
    </source>
</evidence>
<keyword evidence="1" id="KW-0812">Transmembrane</keyword>
<feature type="transmembrane region" description="Helical" evidence="1">
    <location>
        <begin position="371"/>
        <end position="392"/>
    </location>
</feature>
<dbReference type="EMBL" id="LMTZ01000125">
    <property type="protein sequence ID" value="KST64272.1"/>
    <property type="molecule type" value="Genomic_DNA"/>
</dbReference>
<feature type="transmembrane region" description="Helical" evidence="1">
    <location>
        <begin position="175"/>
        <end position="199"/>
    </location>
</feature>
<feature type="transmembrane region" description="Helical" evidence="1">
    <location>
        <begin position="15"/>
        <end position="35"/>
    </location>
</feature>
<feature type="transmembrane region" description="Helical" evidence="1">
    <location>
        <begin position="136"/>
        <end position="155"/>
    </location>
</feature>
<feature type="transmembrane region" description="Helical" evidence="1">
    <location>
        <begin position="41"/>
        <end position="62"/>
    </location>
</feature>
<feature type="transmembrane region" description="Helical" evidence="1">
    <location>
        <begin position="251"/>
        <end position="271"/>
    </location>
</feature>
<accession>A0A0V7ZI88</accession>
<feature type="transmembrane region" description="Helical" evidence="1">
    <location>
        <begin position="74"/>
        <end position="95"/>
    </location>
</feature>
<reference evidence="2 3" key="1">
    <citation type="journal article" date="2015" name="Genome Announc.">
        <title>Draft Genome of the Euendolithic (true boring) Cyanobacterium Mastigocoleus testarum strain BC008.</title>
        <authorList>
            <person name="Guida B.S."/>
            <person name="Garcia-Pichel F."/>
        </authorList>
    </citation>
    <scope>NUCLEOTIDE SEQUENCE [LARGE SCALE GENOMIC DNA]</scope>
    <source>
        <strain evidence="2 3">BC008</strain>
    </source>
</reference>
<evidence type="ECO:0000256" key="1">
    <source>
        <dbReference type="SAM" id="Phobius"/>
    </source>
</evidence>